<evidence type="ECO:0000313" key="2">
    <source>
        <dbReference type="Proteomes" id="UP001597541"/>
    </source>
</evidence>
<organism evidence="1 2">
    <name type="scientific">Paenibacillus gansuensis</name>
    <dbReference type="NCBI Taxonomy" id="306542"/>
    <lineage>
        <taxon>Bacteria</taxon>
        <taxon>Bacillati</taxon>
        <taxon>Bacillota</taxon>
        <taxon>Bacilli</taxon>
        <taxon>Bacillales</taxon>
        <taxon>Paenibacillaceae</taxon>
        <taxon>Paenibacillus</taxon>
    </lineage>
</organism>
<dbReference type="RefSeq" id="WP_377605383.1">
    <property type="nucleotide sequence ID" value="NZ_JBHUME010000012.1"/>
</dbReference>
<evidence type="ECO:0000313" key="1">
    <source>
        <dbReference type="EMBL" id="MFD2614476.1"/>
    </source>
</evidence>
<proteinExistence type="predicted"/>
<gene>
    <name evidence="1" type="ORF">ACFSUF_18855</name>
</gene>
<dbReference type="EMBL" id="JBHUME010000012">
    <property type="protein sequence ID" value="MFD2614476.1"/>
    <property type="molecule type" value="Genomic_DNA"/>
</dbReference>
<comment type="caution">
    <text evidence="1">The sequence shown here is derived from an EMBL/GenBank/DDBJ whole genome shotgun (WGS) entry which is preliminary data.</text>
</comment>
<accession>A0ABW5PI14</accession>
<keyword evidence="2" id="KW-1185">Reference proteome</keyword>
<reference evidence="2" key="1">
    <citation type="journal article" date="2019" name="Int. J. Syst. Evol. Microbiol.">
        <title>The Global Catalogue of Microorganisms (GCM) 10K type strain sequencing project: providing services to taxonomists for standard genome sequencing and annotation.</title>
        <authorList>
            <consortium name="The Broad Institute Genomics Platform"/>
            <consortium name="The Broad Institute Genome Sequencing Center for Infectious Disease"/>
            <person name="Wu L."/>
            <person name="Ma J."/>
        </authorList>
    </citation>
    <scope>NUCLEOTIDE SEQUENCE [LARGE SCALE GENOMIC DNA]</scope>
    <source>
        <strain evidence="2">KCTC 3950</strain>
    </source>
</reference>
<evidence type="ECO:0008006" key="3">
    <source>
        <dbReference type="Google" id="ProtNLM"/>
    </source>
</evidence>
<dbReference type="Proteomes" id="UP001597541">
    <property type="component" value="Unassembled WGS sequence"/>
</dbReference>
<sequence>MNAIQRRKIFQNVKGMTHEQFWSWMNWVHTQAYWKGQKHLVEAMECTSGISAAKVAAVQEKAKEIRETWDGMHEISVEQSIDELTQEHLSLGLKKEG</sequence>
<name>A0ABW5PI14_9BACL</name>
<protein>
    <recommendedName>
        <fullName evidence="3">Phage protein</fullName>
    </recommendedName>
</protein>